<name>A0AAE0WZC4_9PEZI</name>
<evidence type="ECO:0000313" key="2">
    <source>
        <dbReference type="Proteomes" id="UP001270362"/>
    </source>
</evidence>
<comment type="caution">
    <text evidence="1">The sequence shown here is derived from an EMBL/GenBank/DDBJ whole genome shotgun (WGS) entry which is preliminary data.</text>
</comment>
<reference evidence="1" key="2">
    <citation type="submission" date="2023-06" db="EMBL/GenBank/DDBJ databases">
        <authorList>
            <consortium name="Lawrence Berkeley National Laboratory"/>
            <person name="Haridas S."/>
            <person name="Hensen N."/>
            <person name="Bonometti L."/>
            <person name="Westerberg I."/>
            <person name="Brannstrom I.O."/>
            <person name="Guillou S."/>
            <person name="Cros-Aarteil S."/>
            <person name="Calhoun S."/>
            <person name="Kuo A."/>
            <person name="Mondo S."/>
            <person name="Pangilinan J."/>
            <person name="Riley R."/>
            <person name="Labutti K."/>
            <person name="Andreopoulos B."/>
            <person name="Lipzen A."/>
            <person name="Chen C."/>
            <person name="Yanf M."/>
            <person name="Daum C."/>
            <person name="Ng V."/>
            <person name="Clum A."/>
            <person name="Steindorff A."/>
            <person name="Ohm R."/>
            <person name="Martin F."/>
            <person name="Silar P."/>
            <person name="Natvig D."/>
            <person name="Lalanne C."/>
            <person name="Gautier V."/>
            <person name="Ament-Velasquez S.L."/>
            <person name="Kruys A."/>
            <person name="Hutchinson M.I."/>
            <person name="Powell A.J."/>
            <person name="Barry K."/>
            <person name="Miller A.N."/>
            <person name="Grigoriev I.V."/>
            <person name="Debuchy R."/>
            <person name="Gladieux P."/>
            <person name="Thoren M.H."/>
            <person name="Johannesson H."/>
        </authorList>
    </citation>
    <scope>NUCLEOTIDE SEQUENCE</scope>
    <source>
        <strain evidence="1">CBS 314.62</strain>
    </source>
</reference>
<organism evidence="1 2">
    <name type="scientific">Podospora appendiculata</name>
    <dbReference type="NCBI Taxonomy" id="314037"/>
    <lineage>
        <taxon>Eukaryota</taxon>
        <taxon>Fungi</taxon>
        <taxon>Dikarya</taxon>
        <taxon>Ascomycota</taxon>
        <taxon>Pezizomycotina</taxon>
        <taxon>Sordariomycetes</taxon>
        <taxon>Sordariomycetidae</taxon>
        <taxon>Sordariales</taxon>
        <taxon>Podosporaceae</taxon>
        <taxon>Podospora</taxon>
    </lineage>
</organism>
<dbReference type="AlphaFoldDB" id="A0AAE0WZC4"/>
<feature type="non-terminal residue" evidence="1">
    <location>
        <position position="1"/>
    </location>
</feature>
<gene>
    <name evidence="1" type="ORF">B0T22DRAFT_363950</name>
</gene>
<dbReference type="Proteomes" id="UP001270362">
    <property type="component" value="Unassembled WGS sequence"/>
</dbReference>
<keyword evidence="2" id="KW-1185">Reference proteome</keyword>
<protein>
    <submittedName>
        <fullName evidence="1">Uncharacterized protein</fullName>
    </submittedName>
</protein>
<evidence type="ECO:0000313" key="1">
    <source>
        <dbReference type="EMBL" id="KAK3680978.1"/>
    </source>
</evidence>
<accession>A0AAE0WZC4</accession>
<dbReference type="EMBL" id="JAULSO010000008">
    <property type="protein sequence ID" value="KAK3680978.1"/>
    <property type="molecule type" value="Genomic_DNA"/>
</dbReference>
<proteinExistence type="predicted"/>
<reference evidence="1" key="1">
    <citation type="journal article" date="2023" name="Mol. Phylogenet. Evol.">
        <title>Genome-scale phylogeny and comparative genomics of the fungal order Sordariales.</title>
        <authorList>
            <person name="Hensen N."/>
            <person name="Bonometti L."/>
            <person name="Westerberg I."/>
            <person name="Brannstrom I.O."/>
            <person name="Guillou S."/>
            <person name="Cros-Aarteil S."/>
            <person name="Calhoun S."/>
            <person name="Haridas S."/>
            <person name="Kuo A."/>
            <person name="Mondo S."/>
            <person name="Pangilinan J."/>
            <person name="Riley R."/>
            <person name="LaButti K."/>
            <person name="Andreopoulos B."/>
            <person name="Lipzen A."/>
            <person name="Chen C."/>
            <person name="Yan M."/>
            <person name="Daum C."/>
            <person name="Ng V."/>
            <person name="Clum A."/>
            <person name="Steindorff A."/>
            <person name="Ohm R.A."/>
            <person name="Martin F."/>
            <person name="Silar P."/>
            <person name="Natvig D.O."/>
            <person name="Lalanne C."/>
            <person name="Gautier V."/>
            <person name="Ament-Velasquez S.L."/>
            <person name="Kruys A."/>
            <person name="Hutchinson M.I."/>
            <person name="Powell A.J."/>
            <person name="Barry K."/>
            <person name="Miller A.N."/>
            <person name="Grigoriev I.V."/>
            <person name="Debuchy R."/>
            <person name="Gladieux P."/>
            <person name="Hiltunen Thoren M."/>
            <person name="Johannesson H."/>
        </authorList>
    </citation>
    <scope>NUCLEOTIDE SEQUENCE</scope>
    <source>
        <strain evidence="1">CBS 314.62</strain>
    </source>
</reference>
<sequence length="102" mass="11098">DTAEALMHPWYSAFIPSQLLSAMRGVIKPSIANVCTKVAGKGPTTHLGKTWVSGRCLHLTLLRDQWLALGSMLDTAPGLTYVKATKSRHSVSLAPKRVEARE</sequence>
<feature type="non-terminal residue" evidence="1">
    <location>
        <position position="102"/>
    </location>
</feature>